<dbReference type="GO" id="GO:0003729">
    <property type="term" value="F:mRNA binding"/>
    <property type="evidence" value="ECO:0007669"/>
    <property type="project" value="InterPro"/>
</dbReference>
<feature type="compositionally biased region" description="Acidic residues" evidence="2">
    <location>
        <begin position="137"/>
        <end position="151"/>
    </location>
</feature>
<proteinExistence type="inferred from homology"/>
<reference evidence="3" key="2">
    <citation type="submission" date="2021-12" db="EMBL/GenBank/DDBJ databases">
        <title>Resequencing data analysis of finger millet.</title>
        <authorList>
            <person name="Hatakeyama M."/>
            <person name="Aluri S."/>
            <person name="Balachadran M.T."/>
            <person name="Sivarajan S.R."/>
            <person name="Poveda L."/>
            <person name="Shimizu-Inatsugi R."/>
            <person name="Schlapbach R."/>
            <person name="Sreeman S.M."/>
            <person name="Shimizu K.K."/>
        </authorList>
    </citation>
    <scope>NUCLEOTIDE SEQUENCE</scope>
</reference>
<dbReference type="AlphaFoldDB" id="A0AAV5CRY6"/>
<reference evidence="3" key="1">
    <citation type="journal article" date="2018" name="DNA Res.">
        <title>Multiple hybrid de novo genome assembly of finger millet, an orphan allotetraploid crop.</title>
        <authorList>
            <person name="Hatakeyama M."/>
            <person name="Aluri S."/>
            <person name="Balachadran M.T."/>
            <person name="Sivarajan S.R."/>
            <person name="Patrignani A."/>
            <person name="Gruter S."/>
            <person name="Poveda L."/>
            <person name="Shimizu-Inatsugi R."/>
            <person name="Baeten J."/>
            <person name="Francoijs K.J."/>
            <person name="Nataraja K.N."/>
            <person name="Reddy Y.A.N."/>
            <person name="Phadnis S."/>
            <person name="Ravikumar R.L."/>
            <person name="Schlapbach R."/>
            <person name="Sreeman S.M."/>
            <person name="Shimizu K.K."/>
        </authorList>
    </citation>
    <scope>NUCLEOTIDE SEQUENCE</scope>
</reference>
<dbReference type="InterPro" id="IPR044842">
    <property type="entry name" value="ALKBH9B/ALKBH10B-like"/>
</dbReference>
<comment type="similarity">
    <text evidence="1">Belongs to the alkB family.</text>
</comment>
<accession>A0AAV5CRY6</accession>
<evidence type="ECO:0000256" key="1">
    <source>
        <dbReference type="ARBA" id="ARBA00007879"/>
    </source>
</evidence>
<dbReference type="Gene3D" id="2.60.120.590">
    <property type="entry name" value="Alpha-ketoglutarate-dependent dioxygenase AlkB-like"/>
    <property type="match status" value="1"/>
</dbReference>
<dbReference type="Proteomes" id="UP001054889">
    <property type="component" value="Unassembled WGS sequence"/>
</dbReference>
<dbReference type="EMBL" id="BQKI01000008">
    <property type="protein sequence ID" value="GJN01001.1"/>
    <property type="molecule type" value="Genomic_DNA"/>
</dbReference>
<gene>
    <name evidence="3" type="primary">ga18231</name>
    <name evidence="3" type="ORF">PR202_ga18231</name>
</gene>
<protein>
    <submittedName>
        <fullName evidence="3">Uncharacterized protein</fullName>
    </submittedName>
</protein>
<name>A0AAV5CRY6_ELECO</name>
<feature type="compositionally biased region" description="Basic and acidic residues" evidence="2">
    <location>
        <begin position="152"/>
        <end position="164"/>
    </location>
</feature>
<dbReference type="PANTHER" id="PTHR31447">
    <property type="entry name" value="HYDROXYPROLINE-RICH GLYCOPROTEIN FAMILY PROTEIN-RELATED"/>
    <property type="match status" value="1"/>
</dbReference>
<dbReference type="GO" id="GO:0032451">
    <property type="term" value="F:demethylase activity"/>
    <property type="evidence" value="ECO:0007669"/>
    <property type="project" value="InterPro"/>
</dbReference>
<feature type="region of interest" description="Disordered" evidence="2">
    <location>
        <begin position="70"/>
        <end position="121"/>
    </location>
</feature>
<evidence type="ECO:0000313" key="4">
    <source>
        <dbReference type="Proteomes" id="UP001054889"/>
    </source>
</evidence>
<feature type="compositionally biased region" description="Pro residues" evidence="2">
    <location>
        <begin position="103"/>
        <end position="115"/>
    </location>
</feature>
<dbReference type="InterPro" id="IPR037151">
    <property type="entry name" value="AlkB-like_sf"/>
</dbReference>
<comment type="caution">
    <text evidence="3">The sequence shown here is derived from an EMBL/GenBank/DDBJ whole genome shotgun (WGS) entry which is preliminary data.</text>
</comment>
<dbReference type="PANTHER" id="PTHR31447:SF1">
    <property type="entry name" value="OS06G0138200 PROTEIN"/>
    <property type="match status" value="1"/>
</dbReference>
<sequence length="241" mass="26359">MAASSTSAAGDGADPMALVQGYNDEELAIAGEFLTTWLPFLSAGLCPSCVSSLRARVDSLLPRAEEAKTPQLGIDQIEPSGWESDLAPPQHLAFEPSGWDSDPAPPPPQQQPPPAEKPKMSWADMAQEDELAAAAEEEMTAAAADDGEEANEVGKQKVQLSRDQREQRRYRNLVRKKDFICLERVRGRLVNILEGLELHTGVFSSAEQRRIVECVYDLQEKGKRGELGGEFCAPLRINIVC</sequence>
<feature type="region of interest" description="Disordered" evidence="2">
    <location>
        <begin position="137"/>
        <end position="164"/>
    </location>
</feature>
<organism evidence="3 4">
    <name type="scientific">Eleusine coracana subsp. coracana</name>
    <dbReference type="NCBI Taxonomy" id="191504"/>
    <lineage>
        <taxon>Eukaryota</taxon>
        <taxon>Viridiplantae</taxon>
        <taxon>Streptophyta</taxon>
        <taxon>Embryophyta</taxon>
        <taxon>Tracheophyta</taxon>
        <taxon>Spermatophyta</taxon>
        <taxon>Magnoliopsida</taxon>
        <taxon>Liliopsida</taxon>
        <taxon>Poales</taxon>
        <taxon>Poaceae</taxon>
        <taxon>PACMAD clade</taxon>
        <taxon>Chloridoideae</taxon>
        <taxon>Cynodonteae</taxon>
        <taxon>Eleusininae</taxon>
        <taxon>Eleusine</taxon>
    </lineage>
</organism>
<evidence type="ECO:0000313" key="3">
    <source>
        <dbReference type="EMBL" id="GJN01001.1"/>
    </source>
</evidence>
<evidence type="ECO:0000256" key="2">
    <source>
        <dbReference type="SAM" id="MobiDB-lite"/>
    </source>
</evidence>
<dbReference type="GO" id="GO:0006402">
    <property type="term" value="P:mRNA catabolic process"/>
    <property type="evidence" value="ECO:0007669"/>
    <property type="project" value="InterPro"/>
</dbReference>
<keyword evidence="4" id="KW-1185">Reference proteome</keyword>